<feature type="signal peptide" evidence="3">
    <location>
        <begin position="1"/>
        <end position="15"/>
    </location>
</feature>
<keyword evidence="2" id="KW-1133">Transmembrane helix</keyword>
<feature type="region of interest" description="Disordered" evidence="1">
    <location>
        <begin position="408"/>
        <end position="435"/>
    </location>
</feature>
<evidence type="ECO:0000313" key="5">
    <source>
        <dbReference type="Proteomes" id="UP000676310"/>
    </source>
</evidence>
<feature type="region of interest" description="Disordered" evidence="1">
    <location>
        <begin position="294"/>
        <end position="396"/>
    </location>
</feature>
<comment type="caution">
    <text evidence="4">The sequence shown here is derived from an EMBL/GenBank/DDBJ whole genome shotgun (WGS) entry which is preliminary data.</text>
</comment>
<evidence type="ECO:0000256" key="3">
    <source>
        <dbReference type="SAM" id="SignalP"/>
    </source>
</evidence>
<dbReference type="EMBL" id="CAJRGZ010000019">
    <property type="protein sequence ID" value="CAG5159353.1"/>
    <property type="molecule type" value="Genomic_DNA"/>
</dbReference>
<evidence type="ECO:0008006" key="6">
    <source>
        <dbReference type="Google" id="ProtNLM"/>
    </source>
</evidence>
<dbReference type="AlphaFoldDB" id="A0A8J2I307"/>
<reference evidence="4" key="1">
    <citation type="submission" date="2021-05" db="EMBL/GenBank/DDBJ databases">
        <authorList>
            <person name="Stam R."/>
        </authorList>
    </citation>
    <scope>NUCLEOTIDE SEQUENCE</scope>
    <source>
        <strain evidence="4">CS162</strain>
    </source>
</reference>
<proteinExistence type="predicted"/>
<feature type="region of interest" description="Disordered" evidence="1">
    <location>
        <begin position="155"/>
        <end position="223"/>
    </location>
</feature>
<evidence type="ECO:0000313" key="4">
    <source>
        <dbReference type="EMBL" id="CAG5159353.1"/>
    </source>
</evidence>
<feature type="compositionally biased region" description="Low complexity" evidence="1">
    <location>
        <begin position="177"/>
        <end position="196"/>
    </location>
</feature>
<name>A0A8J2I307_9PLEO</name>
<evidence type="ECO:0000256" key="2">
    <source>
        <dbReference type="SAM" id="Phobius"/>
    </source>
</evidence>
<keyword evidence="2" id="KW-0812">Transmembrane</keyword>
<dbReference type="Proteomes" id="UP000676310">
    <property type="component" value="Unassembled WGS sequence"/>
</dbReference>
<feature type="chain" id="PRO_5035230364" description="Extracellular membrane protein CFEM domain-containing protein" evidence="3">
    <location>
        <begin position="16"/>
        <end position="538"/>
    </location>
</feature>
<keyword evidence="5" id="KW-1185">Reference proteome</keyword>
<feature type="transmembrane region" description="Helical" evidence="2">
    <location>
        <begin position="263"/>
        <end position="285"/>
    </location>
</feature>
<keyword evidence="2" id="KW-0472">Membrane</keyword>
<organism evidence="4 5">
    <name type="scientific">Alternaria atra</name>
    <dbReference type="NCBI Taxonomy" id="119953"/>
    <lineage>
        <taxon>Eukaryota</taxon>
        <taxon>Fungi</taxon>
        <taxon>Dikarya</taxon>
        <taxon>Ascomycota</taxon>
        <taxon>Pezizomycotina</taxon>
        <taxon>Dothideomycetes</taxon>
        <taxon>Pleosporomycetidae</taxon>
        <taxon>Pleosporales</taxon>
        <taxon>Pleosporineae</taxon>
        <taxon>Pleosporaceae</taxon>
        <taxon>Alternaria</taxon>
        <taxon>Alternaria sect. Ulocladioides</taxon>
    </lineage>
</organism>
<feature type="compositionally biased region" description="Low complexity" evidence="1">
    <location>
        <begin position="410"/>
        <end position="421"/>
    </location>
</feature>
<accession>A0A8J2I307</accession>
<feature type="compositionally biased region" description="Low complexity" evidence="1">
    <location>
        <begin position="155"/>
        <end position="170"/>
    </location>
</feature>
<keyword evidence="3" id="KW-0732">Signal</keyword>
<dbReference type="RefSeq" id="XP_043169095.1">
    <property type="nucleotide sequence ID" value="XM_043313160.1"/>
</dbReference>
<evidence type="ECO:0000256" key="1">
    <source>
        <dbReference type="SAM" id="MobiDB-lite"/>
    </source>
</evidence>
<protein>
    <recommendedName>
        <fullName evidence="6">Extracellular membrane protein CFEM domain-containing protein</fullName>
    </recommendedName>
</protein>
<dbReference type="OrthoDB" id="3689813at2759"/>
<dbReference type="GeneID" id="67017331"/>
<sequence length="538" mass="56391">MSLYVLLLLFSIVAAQERDKFCIPPKTPLPLPACTRQCLIGAGKVLDGTCADNLSGFCQLSDVVSTHFRMYGPCLLEACPSVTDRQDYVNMFKAVCKGTDEFRTSTFGDDFNYKDLLTGTPSGSVATSTEDSTSSSVATLADIPTTIKVITAATSTLSTSPSTSSSSSSSETEKSADAPSSPPAASTPAAAPSSTDMGNPTSAIVAPPPNDSGHALPTSQGQNGVNINTHVIVATTSQVVTHSATAAGAGASPTVPTLSTTTIVGIAVGGTVGIALIIGLIFLFLRRRKRRASLASSADIWEPSRKTSPKPKLPTIDDDSRFERYSEVGAGKPMRQRSKAELHSESAPPPPPRLQTAHNGYPNPPEMHGGSDSKSTQYYHHVQRPETHRHSSNMDSRYPQMGSHAVTNMPSPASPVSTSSTMQNWHANSPSGVPKVRLSSADLPSEGMRSPVSELGTNAPLRSTRSAELHGTHIISPISELGTGSFLSGENQAAELHTEPVLSPKLGPRGGGDMTTVIAEIEGSSMLKGHRSGVSTNF</sequence>
<feature type="compositionally biased region" description="Polar residues" evidence="1">
    <location>
        <begin position="422"/>
        <end position="431"/>
    </location>
</feature>
<gene>
    <name evidence="4" type="ORF">ALTATR162_LOCUS5541</name>
</gene>